<evidence type="ECO:0000313" key="3">
    <source>
        <dbReference type="Proteomes" id="UP000316476"/>
    </source>
</evidence>
<feature type="region of interest" description="Disordered" evidence="1">
    <location>
        <begin position="150"/>
        <end position="186"/>
    </location>
</feature>
<evidence type="ECO:0000256" key="1">
    <source>
        <dbReference type="SAM" id="MobiDB-lite"/>
    </source>
</evidence>
<gene>
    <name evidence="2" type="ORF">V7x_20310</name>
</gene>
<sequence length="237" mass="25821">MSVESPRERSIFPAYVAYPTFKNFIGHLKEHGTPSRIDKSVMSHLSGGTQSHLSSTLKFLSLIDEAQAPSSELHGLIAAHGTEQWAFALKEVLAASYSGIVESIDLRNATPSQLDKCFEDIGLKGVMLDKTVRFYLSALEDASVDVSPHFAKRKPKATRRSRPKARTSNTKSGETRNVESSVESDQGGQGIIEYPLHLSGGRKGLLRVPSNINADDCRMIELTLPLVQALAESNADA</sequence>
<dbReference type="RefSeq" id="WP_197136680.1">
    <property type="nucleotide sequence ID" value="NZ_SJPZ01000001.1"/>
</dbReference>
<protein>
    <submittedName>
        <fullName evidence="2">Uncharacterized protein</fullName>
    </submittedName>
</protein>
<dbReference type="AlphaFoldDB" id="A0A5C6FXU9"/>
<name>A0A5C6FXU9_9PLAN</name>
<evidence type="ECO:0000313" key="2">
    <source>
        <dbReference type="EMBL" id="TWU66465.1"/>
    </source>
</evidence>
<organism evidence="2 3">
    <name type="scientific">Crateriforma conspicua</name>
    <dbReference type="NCBI Taxonomy" id="2527996"/>
    <lineage>
        <taxon>Bacteria</taxon>
        <taxon>Pseudomonadati</taxon>
        <taxon>Planctomycetota</taxon>
        <taxon>Planctomycetia</taxon>
        <taxon>Planctomycetales</taxon>
        <taxon>Planctomycetaceae</taxon>
        <taxon>Crateriforma</taxon>
    </lineage>
</organism>
<proteinExistence type="predicted"/>
<comment type="caution">
    <text evidence="2">The sequence shown here is derived from an EMBL/GenBank/DDBJ whole genome shotgun (WGS) entry which is preliminary data.</text>
</comment>
<accession>A0A5C6FXU9</accession>
<dbReference type="Proteomes" id="UP000316476">
    <property type="component" value="Unassembled WGS sequence"/>
</dbReference>
<reference evidence="2 3" key="1">
    <citation type="submission" date="2019-02" db="EMBL/GenBank/DDBJ databases">
        <title>Deep-cultivation of Planctomycetes and their phenomic and genomic characterization uncovers novel biology.</title>
        <authorList>
            <person name="Wiegand S."/>
            <person name="Jogler M."/>
            <person name="Boedeker C."/>
            <person name="Pinto D."/>
            <person name="Vollmers J."/>
            <person name="Rivas-Marin E."/>
            <person name="Kohn T."/>
            <person name="Peeters S.H."/>
            <person name="Heuer A."/>
            <person name="Rast P."/>
            <person name="Oberbeckmann S."/>
            <person name="Bunk B."/>
            <person name="Jeske O."/>
            <person name="Meyerdierks A."/>
            <person name="Storesund J.E."/>
            <person name="Kallscheuer N."/>
            <person name="Luecker S."/>
            <person name="Lage O.M."/>
            <person name="Pohl T."/>
            <person name="Merkel B.J."/>
            <person name="Hornburger P."/>
            <person name="Mueller R.-W."/>
            <person name="Bruemmer F."/>
            <person name="Labrenz M."/>
            <person name="Spormann A.M."/>
            <person name="Op Den Camp H."/>
            <person name="Overmann J."/>
            <person name="Amann R."/>
            <person name="Jetten M.S.M."/>
            <person name="Mascher T."/>
            <person name="Medema M.H."/>
            <person name="Devos D.P."/>
            <person name="Kaster A.-K."/>
            <person name="Ovreas L."/>
            <person name="Rohde M."/>
            <person name="Galperin M.Y."/>
            <person name="Jogler C."/>
        </authorList>
    </citation>
    <scope>NUCLEOTIDE SEQUENCE [LARGE SCALE GENOMIC DNA]</scope>
    <source>
        <strain evidence="2 3">V7</strain>
    </source>
</reference>
<feature type="compositionally biased region" description="Basic residues" evidence="1">
    <location>
        <begin position="150"/>
        <end position="165"/>
    </location>
</feature>
<dbReference type="EMBL" id="SJPZ01000001">
    <property type="protein sequence ID" value="TWU66465.1"/>
    <property type="molecule type" value="Genomic_DNA"/>
</dbReference>